<keyword evidence="1" id="KW-1133">Transmembrane helix</keyword>
<proteinExistence type="predicted"/>
<dbReference type="RefSeq" id="WP_176068590.1">
    <property type="nucleotide sequence ID" value="NZ_JABWMJ010000004.1"/>
</dbReference>
<feature type="transmembrane region" description="Helical" evidence="1">
    <location>
        <begin position="152"/>
        <end position="172"/>
    </location>
</feature>
<protein>
    <submittedName>
        <fullName evidence="2">Uncharacterized protein</fullName>
    </submittedName>
</protein>
<accession>A0A7Y6NMW4</accession>
<keyword evidence="3" id="KW-1185">Reference proteome</keyword>
<organism evidence="2 3">
    <name type="scientific">Piscinibacter koreensis</name>
    <dbReference type="NCBI Taxonomy" id="2742824"/>
    <lineage>
        <taxon>Bacteria</taxon>
        <taxon>Pseudomonadati</taxon>
        <taxon>Pseudomonadota</taxon>
        <taxon>Betaproteobacteria</taxon>
        <taxon>Burkholderiales</taxon>
        <taxon>Sphaerotilaceae</taxon>
        <taxon>Piscinibacter</taxon>
    </lineage>
</organism>
<evidence type="ECO:0000256" key="1">
    <source>
        <dbReference type="SAM" id="Phobius"/>
    </source>
</evidence>
<keyword evidence="1" id="KW-0472">Membrane</keyword>
<gene>
    <name evidence="2" type="ORF">HQN59_09585</name>
</gene>
<sequence>MPTIPRALTNTLTTGSAASLLSLLMLALGARREAQAIAAPMNAISHWFYGKRAYTIDDASLKHTGVGVVVHHLSALVWGALFEAVLKGLAKRRRPVATHIGKATKDRAPVGGVGAGPLLVGAAAVTAVAALTDLKLVPERLTPGFENRLRPGSVALVYVAFAAGLAIAAAAARRD</sequence>
<keyword evidence="1" id="KW-0812">Transmembrane</keyword>
<name>A0A7Y6NMW4_9BURK</name>
<dbReference type="Proteomes" id="UP000529637">
    <property type="component" value="Unassembled WGS sequence"/>
</dbReference>
<comment type="caution">
    <text evidence="2">The sequence shown here is derived from an EMBL/GenBank/DDBJ whole genome shotgun (WGS) entry which is preliminary data.</text>
</comment>
<dbReference type="EMBL" id="JABWMJ010000004">
    <property type="protein sequence ID" value="NUZ06014.1"/>
    <property type="molecule type" value="Genomic_DNA"/>
</dbReference>
<feature type="transmembrane region" description="Helical" evidence="1">
    <location>
        <begin position="110"/>
        <end position="132"/>
    </location>
</feature>
<evidence type="ECO:0000313" key="3">
    <source>
        <dbReference type="Proteomes" id="UP000529637"/>
    </source>
</evidence>
<dbReference type="AlphaFoldDB" id="A0A7Y6NMW4"/>
<evidence type="ECO:0000313" key="2">
    <source>
        <dbReference type="EMBL" id="NUZ06014.1"/>
    </source>
</evidence>
<feature type="transmembrane region" description="Helical" evidence="1">
    <location>
        <begin position="69"/>
        <end position="89"/>
    </location>
</feature>
<reference evidence="2 3" key="1">
    <citation type="submission" date="2020-06" db="EMBL/GenBank/DDBJ databases">
        <title>Schlegella sp. ID0723 isolated from air conditioner.</title>
        <authorList>
            <person name="Kim D.Y."/>
            <person name="Kim D.-U."/>
        </authorList>
    </citation>
    <scope>NUCLEOTIDE SEQUENCE [LARGE SCALE GENOMIC DNA]</scope>
    <source>
        <strain evidence="2 3">ID0723</strain>
    </source>
</reference>